<dbReference type="PANTHER" id="PTHR11203:SF11">
    <property type="entry name" value="CLEAVAGE AND POLYADENYLATION SPECIFICITY FACTOR SUBUNIT 3"/>
    <property type="match status" value="1"/>
</dbReference>
<sequence length="805" mass="90098">MSTKRKLEPTVEDEIIATNQPSPIQDESDFLNFLCLGGGNEVGRSCHIIQYKGKTVMLDAGVHPAYEGLAALPFYDEFDLSTVDVLLISHFHLDHAASLPYVMTKTNFRGRVFMTHPTKAIYKWLIQDSVRVSNVHNTPETLYTESDHLSSYSRIEAIDYHTTLTHAGISITPYHAGHVLGGAMFFIEIAGLKIMFTGDYSREDDRHLVSAEVPREKPDLLICESTYGTATHMPRLEKEARLMKMTTDILTRGGRVLMPVFALGRAQELLLILDEYWEKHPQFQTYPIYYASNLARKCMDVYRTYINMMNDRIKKAMFEGEGRNPWDFRWVRSLKTIDRFEDVGGCVMLASPGMLQNGVSRELLERWCPDPRNGLIITGYSVEGTMAKQIMNEPTEIAAIMTANRGANNRRGGGDGGDGSQVMIPRRCSVEELSFAAHVDYGQNSGFIEEVGAKVVILVHGEHNNMGRLKSALLSKNSERREGEKVKIYSPKNCEELRIPFKGDKVAKVVGKLAQKPPPTIALQKDQLLTGVLVQNDFKLSLMAPEDLREYAGLTTTVVTCRQKVPMSVAGVGLVRWSLEGMFGGVVNEDDNDEDEDQKKDGGEDEDMYSGEKTKLTGRTFRVMDCVTVRCTNSYVELEWVGNVLNDGIADAVLAILMTLESSPAAVKFSSKPHSHAHAHTPATTSPSPHAHISPSQRLERILMFLEAQFGECVTPLEPGARPANLPNEITEMEEAEDEDQDMELERMKRVVPGVQIKIDSMVANVWFETLDVECRNESLRMRIKTVVERAVETVAPFVDLMGSF</sequence>
<evidence type="ECO:0000256" key="2">
    <source>
        <dbReference type="ARBA" id="ARBA00010624"/>
    </source>
</evidence>
<feature type="domain" description="Pre-mRNA 3'-end-processing endonuclease polyadenylation factor C-term" evidence="11">
    <location>
        <begin position="525"/>
        <end position="798"/>
    </location>
</feature>
<evidence type="ECO:0000256" key="8">
    <source>
        <dbReference type="SAM" id="MobiDB-lite"/>
    </source>
</evidence>
<keyword evidence="4" id="KW-0540">Nuclease</keyword>
<evidence type="ECO:0000313" key="12">
    <source>
        <dbReference type="EMBL" id="KAL0640207.1"/>
    </source>
</evidence>
<evidence type="ECO:0000259" key="11">
    <source>
        <dbReference type="SMART" id="SM01098"/>
    </source>
</evidence>
<dbReference type="Pfam" id="PF11718">
    <property type="entry name" value="CPSF73-100_C"/>
    <property type="match status" value="1"/>
</dbReference>
<evidence type="ECO:0000256" key="6">
    <source>
        <dbReference type="ARBA" id="ARBA00022801"/>
    </source>
</evidence>
<dbReference type="SMART" id="SM01098">
    <property type="entry name" value="CPSF73-100_C"/>
    <property type="match status" value="1"/>
</dbReference>
<evidence type="ECO:0000256" key="5">
    <source>
        <dbReference type="ARBA" id="ARBA00022759"/>
    </source>
</evidence>
<accession>A0ABR3GWD4</accession>
<dbReference type="EMBL" id="JBBBZM010000005">
    <property type="protein sequence ID" value="KAL0640207.1"/>
    <property type="molecule type" value="Genomic_DNA"/>
</dbReference>
<dbReference type="Gene3D" id="3.60.15.10">
    <property type="entry name" value="Ribonuclease Z/Hydroxyacylglutathione hydrolase-like"/>
    <property type="match status" value="1"/>
</dbReference>
<keyword evidence="13" id="KW-1185">Reference proteome</keyword>
<feature type="region of interest" description="Disordered" evidence="8">
    <location>
        <begin position="586"/>
        <end position="612"/>
    </location>
</feature>
<feature type="domain" description="Metallo-beta-lactamase" evidence="9">
    <location>
        <begin position="43"/>
        <end position="254"/>
    </location>
</feature>
<dbReference type="CDD" id="cd16292">
    <property type="entry name" value="CPSF3-like_MBL-fold"/>
    <property type="match status" value="1"/>
</dbReference>
<dbReference type="InterPro" id="IPR022712">
    <property type="entry name" value="Beta_Casp"/>
</dbReference>
<evidence type="ECO:0000256" key="3">
    <source>
        <dbReference type="ARBA" id="ARBA00022664"/>
    </source>
</evidence>
<keyword evidence="5" id="KW-0255">Endonuclease</keyword>
<dbReference type="Pfam" id="PF10996">
    <property type="entry name" value="Beta-Casp"/>
    <property type="match status" value="1"/>
</dbReference>
<comment type="caution">
    <text evidence="12">The sequence shown here is derived from an EMBL/GenBank/DDBJ whole genome shotgun (WGS) entry which is preliminary data.</text>
</comment>
<keyword evidence="7" id="KW-0539">Nucleus</keyword>
<evidence type="ECO:0000256" key="1">
    <source>
        <dbReference type="ARBA" id="ARBA00004123"/>
    </source>
</evidence>
<gene>
    <name evidence="12" type="primary">YSH1</name>
    <name evidence="12" type="ORF">Q9L58_000765</name>
</gene>
<dbReference type="Gene3D" id="3.40.50.10890">
    <property type="match status" value="1"/>
</dbReference>
<feature type="domain" description="Beta-Casp" evidence="10">
    <location>
        <begin position="266"/>
        <end position="390"/>
    </location>
</feature>
<keyword evidence="3" id="KW-0507">mRNA processing</keyword>
<dbReference type="SMART" id="SM01027">
    <property type="entry name" value="Beta-Casp"/>
    <property type="match status" value="1"/>
</dbReference>
<evidence type="ECO:0000256" key="7">
    <source>
        <dbReference type="ARBA" id="ARBA00023242"/>
    </source>
</evidence>
<dbReference type="SMART" id="SM00849">
    <property type="entry name" value="Lactamase_B"/>
    <property type="match status" value="1"/>
</dbReference>
<evidence type="ECO:0000259" key="10">
    <source>
        <dbReference type="SMART" id="SM01027"/>
    </source>
</evidence>
<dbReference type="InterPro" id="IPR011108">
    <property type="entry name" value="RMMBL"/>
</dbReference>
<evidence type="ECO:0000313" key="13">
    <source>
        <dbReference type="Proteomes" id="UP001447188"/>
    </source>
</evidence>
<proteinExistence type="inferred from homology"/>
<evidence type="ECO:0000256" key="4">
    <source>
        <dbReference type="ARBA" id="ARBA00022722"/>
    </source>
</evidence>
<protein>
    <submittedName>
        <fullName evidence="12">Endoribonuclease ysh1</fullName>
    </submittedName>
</protein>
<organism evidence="12 13">
    <name type="scientific">Discina gigas</name>
    <dbReference type="NCBI Taxonomy" id="1032678"/>
    <lineage>
        <taxon>Eukaryota</taxon>
        <taxon>Fungi</taxon>
        <taxon>Dikarya</taxon>
        <taxon>Ascomycota</taxon>
        <taxon>Pezizomycotina</taxon>
        <taxon>Pezizomycetes</taxon>
        <taxon>Pezizales</taxon>
        <taxon>Discinaceae</taxon>
        <taxon>Discina</taxon>
    </lineage>
</organism>
<name>A0ABR3GWD4_9PEZI</name>
<dbReference type="InterPro" id="IPR001279">
    <property type="entry name" value="Metallo-B-lactamas"/>
</dbReference>
<reference evidence="12 13" key="1">
    <citation type="submission" date="2024-02" db="EMBL/GenBank/DDBJ databases">
        <title>Discinaceae phylogenomics.</title>
        <authorList>
            <person name="Dirks A.C."/>
            <person name="James T.Y."/>
        </authorList>
    </citation>
    <scope>NUCLEOTIDE SEQUENCE [LARGE SCALE GENOMIC DNA]</scope>
    <source>
        <strain evidence="12 13">ACD0624</strain>
    </source>
</reference>
<dbReference type="PANTHER" id="PTHR11203">
    <property type="entry name" value="CLEAVAGE AND POLYADENYLATION SPECIFICITY FACTOR FAMILY MEMBER"/>
    <property type="match status" value="1"/>
</dbReference>
<dbReference type="Pfam" id="PF16661">
    <property type="entry name" value="Lactamase_B_6"/>
    <property type="match status" value="1"/>
</dbReference>
<dbReference type="SUPFAM" id="SSF56281">
    <property type="entry name" value="Metallo-hydrolase/oxidoreductase"/>
    <property type="match status" value="1"/>
</dbReference>
<comment type="subcellular location">
    <subcellularLocation>
        <location evidence="1">Nucleus</location>
    </subcellularLocation>
</comment>
<dbReference type="InterPro" id="IPR021718">
    <property type="entry name" value="CPSF73-100_C"/>
</dbReference>
<dbReference type="InterPro" id="IPR036866">
    <property type="entry name" value="RibonucZ/Hydroxyglut_hydro"/>
</dbReference>
<evidence type="ECO:0000259" key="9">
    <source>
        <dbReference type="SMART" id="SM00849"/>
    </source>
</evidence>
<keyword evidence="6" id="KW-0378">Hydrolase</keyword>
<dbReference type="Proteomes" id="UP001447188">
    <property type="component" value="Unassembled WGS sequence"/>
</dbReference>
<feature type="region of interest" description="Disordered" evidence="8">
    <location>
        <begin position="670"/>
        <end position="693"/>
    </location>
</feature>
<comment type="similarity">
    <text evidence="2">Belongs to the metallo-beta-lactamase superfamily. RNA-metabolizing metallo-beta-lactamase-like family. CPSF2/YSH1 subfamily.</text>
</comment>
<feature type="compositionally biased region" description="Low complexity" evidence="8">
    <location>
        <begin position="680"/>
        <end position="692"/>
    </location>
</feature>
<dbReference type="InterPro" id="IPR050698">
    <property type="entry name" value="MBL"/>
</dbReference>
<dbReference type="Pfam" id="PF07521">
    <property type="entry name" value="RMMBL"/>
    <property type="match status" value="1"/>
</dbReference>